<feature type="compositionally biased region" description="Pro residues" evidence="1">
    <location>
        <begin position="32"/>
        <end position="50"/>
    </location>
</feature>
<feature type="compositionally biased region" description="Polar residues" evidence="1">
    <location>
        <begin position="814"/>
        <end position="823"/>
    </location>
</feature>
<reference evidence="3" key="1">
    <citation type="journal article" date="2021" name="bioRxiv">
        <title>Whole Genome Assembly and Annotation of Northern Wild Rice, Zizania palustris L., Supports a Whole Genome Duplication in the Zizania Genus.</title>
        <authorList>
            <person name="Haas M."/>
            <person name="Kono T."/>
            <person name="Macchietto M."/>
            <person name="Millas R."/>
            <person name="McGilp L."/>
            <person name="Shao M."/>
            <person name="Duquette J."/>
            <person name="Hirsch C.N."/>
            <person name="Kimball J."/>
        </authorList>
    </citation>
    <scope>NUCLEOTIDE SEQUENCE</scope>
    <source>
        <tissue evidence="3">Fresh leaf tissue</tissue>
    </source>
</reference>
<name>A0A8J5W921_ZIZPA</name>
<dbReference type="CDD" id="cd06257">
    <property type="entry name" value="DnaJ"/>
    <property type="match status" value="1"/>
</dbReference>
<dbReference type="OrthoDB" id="10250354at2759"/>
<dbReference type="EMBL" id="JAAALK010000082">
    <property type="protein sequence ID" value="KAG8085341.1"/>
    <property type="molecule type" value="Genomic_DNA"/>
</dbReference>
<reference evidence="3" key="2">
    <citation type="submission" date="2021-02" db="EMBL/GenBank/DDBJ databases">
        <authorList>
            <person name="Kimball J.A."/>
            <person name="Haas M.W."/>
            <person name="Macchietto M."/>
            <person name="Kono T."/>
            <person name="Duquette J."/>
            <person name="Shao M."/>
        </authorList>
    </citation>
    <scope>NUCLEOTIDE SEQUENCE</scope>
    <source>
        <tissue evidence="3">Fresh leaf tissue</tissue>
    </source>
</reference>
<protein>
    <recommendedName>
        <fullName evidence="2">J domain-containing protein</fullName>
    </recommendedName>
</protein>
<dbReference type="PANTHER" id="PTHR45181:SF4">
    <property type="entry name" value="HEAT SHOCK PROTEIN DNAJ WITH TETRATRICOPEPTIDE REPEAT-CONTAINING PROTEIN"/>
    <property type="match status" value="1"/>
</dbReference>
<evidence type="ECO:0000259" key="2">
    <source>
        <dbReference type="PROSITE" id="PS50076"/>
    </source>
</evidence>
<feature type="region of interest" description="Disordered" evidence="1">
    <location>
        <begin position="1"/>
        <end position="110"/>
    </location>
</feature>
<dbReference type="PROSITE" id="PS00636">
    <property type="entry name" value="DNAJ_1"/>
    <property type="match status" value="1"/>
</dbReference>
<feature type="compositionally biased region" description="Polar residues" evidence="1">
    <location>
        <begin position="545"/>
        <end position="558"/>
    </location>
</feature>
<dbReference type="SMART" id="SM00028">
    <property type="entry name" value="TPR"/>
    <property type="match status" value="7"/>
</dbReference>
<dbReference type="Pfam" id="PF00226">
    <property type="entry name" value="DnaJ"/>
    <property type="match status" value="1"/>
</dbReference>
<dbReference type="PROSITE" id="PS50076">
    <property type="entry name" value="DNAJ_2"/>
    <property type="match status" value="1"/>
</dbReference>
<evidence type="ECO:0000313" key="4">
    <source>
        <dbReference type="Proteomes" id="UP000729402"/>
    </source>
</evidence>
<feature type="region of interest" description="Disordered" evidence="1">
    <location>
        <begin position="510"/>
        <end position="563"/>
    </location>
</feature>
<dbReference type="InterPro" id="IPR018253">
    <property type="entry name" value="DnaJ_domain_CS"/>
</dbReference>
<dbReference type="PANTHER" id="PTHR45181">
    <property type="entry name" value="HEAT SHOCK PROTEIN DNAJ WITH TETRATRICOPEPTIDE REPEAT-CONTAINING PROTEIN"/>
    <property type="match status" value="1"/>
</dbReference>
<organism evidence="3 4">
    <name type="scientific">Zizania palustris</name>
    <name type="common">Northern wild rice</name>
    <dbReference type="NCBI Taxonomy" id="103762"/>
    <lineage>
        <taxon>Eukaryota</taxon>
        <taxon>Viridiplantae</taxon>
        <taxon>Streptophyta</taxon>
        <taxon>Embryophyta</taxon>
        <taxon>Tracheophyta</taxon>
        <taxon>Spermatophyta</taxon>
        <taxon>Magnoliopsida</taxon>
        <taxon>Liliopsida</taxon>
        <taxon>Poales</taxon>
        <taxon>Poaceae</taxon>
        <taxon>BOP clade</taxon>
        <taxon>Oryzoideae</taxon>
        <taxon>Oryzeae</taxon>
        <taxon>Zizaniinae</taxon>
        <taxon>Zizania</taxon>
    </lineage>
</organism>
<dbReference type="Proteomes" id="UP000729402">
    <property type="component" value="Unassembled WGS sequence"/>
</dbReference>
<keyword evidence="4" id="KW-1185">Reference proteome</keyword>
<feature type="compositionally biased region" description="Polar residues" evidence="1">
    <location>
        <begin position="528"/>
        <end position="538"/>
    </location>
</feature>
<evidence type="ECO:0000256" key="1">
    <source>
        <dbReference type="SAM" id="MobiDB-lite"/>
    </source>
</evidence>
<dbReference type="SMART" id="SM00271">
    <property type="entry name" value="DnaJ"/>
    <property type="match status" value="1"/>
</dbReference>
<feature type="region of interest" description="Disordered" evidence="1">
    <location>
        <begin position="884"/>
        <end position="950"/>
    </location>
</feature>
<feature type="compositionally biased region" description="Polar residues" evidence="1">
    <location>
        <begin position="907"/>
        <end position="927"/>
    </location>
</feature>
<feature type="compositionally biased region" description="Basic and acidic residues" evidence="1">
    <location>
        <begin position="938"/>
        <end position="949"/>
    </location>
</feature>
<dbReference type="InterPro" id="IPR019734">
    <property type="entry name" value="TPR_rpt"/>
</dbReference>
<proteinExistence type="predicted"/>
<feature type="compositionally biased region" description="Basic residues" evidence="1">
    <location>
        <begin position="51"/>
        <end position="61"/>
    </location>
</feature>
<accession>A0A8J5W921</accession>
<feature type="compositionally biased region" description="Gly residues" evidence="1">
    <location>
        <begin position="95"/>
        <end position="110"/>
    </location>
</feature>
<feature type="domain" description="J" evidence="2">
    <location>
        <begin position="1372"/>
        <end position="1457"/>
    </location>
</feature>
<comment type="caution">
    <text evidence="3">The sequence shown here is derived from an EMBL/GenBank/DDBJ whole genome shotgun (WGS) entry which is preliminary data.</text>
</comment>
<feature type="compositionally biased region" description="Polar residues" evidence="1">
    <location>
        <begin position="884"/>
        <end position="897"/>
    </location>
</feature>
<sequence length="1517" mass="162846">MTPAVVAPHPPRQNPSGQRQQQPPAAAMGNPHPGPPPAAPDHSAAPPPPRRAPRMAKRRHAATSSRSRQPPASPAAPWNPFGGGGTDDTRQDGNGEVGSGGVVDGGSFGTGKGHGGGFVFGAAAQQSQQPPAASSSDAPFVFECVRDSLPRFEEGWSATAKLPEKMANMNLQTPVRGSIDVSKSANSIFGVDMPSLFSKSDVNVLPEKLTQLNIGSGTPLQSANGVPKMFVFGGNGAGSFSDRTSAAGPGADPYSSSSVNSIETNGIPEKPAQFSIGNQTHSGRMGTESTNVTPEVFLFGRNTSNGHVNITSDVSSGANTNSHGTLNGTVDASVLLEKITQLNIGSSVPIQQMKSGGISHHAEAFVFGSSRTVDTTVGKTTNSTSDKGSVFFSAANSDASISANSVDNLPPEMAPYSNVGGGVIENKQSDSSGYPSEAFVYGSNVPGNVESTLPEKITKLNIGHGTQSDNQKDEAATQPPQAFVFGSNATTTFSNVHAASMPFTSIQTNVPFEPNDSGGNLASGGIKNFTQSRSNNDQGYGPSNFVFSSSSNTAPQSEESAEHPLQYEINKLNINSEGASVRCTKVNGSTPEFVFRTRAEDIPVFGAVPQPNDQESYPYTYSNQSSSFFTSGNAMPSFSSRTMNSGSDTIPGESCAGRQDPSWCSRESLFGIDYIKSAYRDKNEVHKSTRKNKRPTKLKQRAQLHQFASQETCTNGAGMDFAGDYSPMDCSPYPSTVEHVSREASVVSDQSVHICDSGVSNQNSSCAEDLVSVTEHLVIDADLPTHEEEGRVPNVGMSGNNFASFDKVVNLPTASQPSSSNMNVAAKGEPKTAPTEDWGDGCGHNDQGQIHEDNAYRITHEFGEHVTSQSNSANFTGLNFTFGASLSPQSSLPTQRCNTRRKLRTKGGQSSKPSATQVSVQPESSLDTKGMKFFPETNKTEDSRDDQSTKDASISAALVTCETWRTSGNQAYANGHFATAEEYYTRGINSISGHGSSGCCSHALMLCYSNRAATKMSLGRMREALQDCLIATSIDPTFLKAKVRAANCQIALGDLEDAARSYTACLKSSNTSGSDIKMSTEASDGIKRVQSVADWISQSKELLNKRTMLEATMALELISNALQISSHSDKLMEMKAEALLTLRKYEEVIQLCQETVVLAEKNSSVSETTECSGRLWRTYLICKTYFLLGKLEDALELLNKHQQVTHVKESDGRTSPECFSSLSTTVRELLSHKAAGNESFQARRYSEAVEQYSAALACNSDSRPFSAVCFCNRAAAYQALGQVTDAIADCSLAMVLDANYPKAISRRATLYEMIRDYGQAANDLQKLISLLEKQASKSGVSPKVLNKHSDLKQARVRLLSVEDEAKKDTPLNLYLILGVEPSSSPADIKKAYRKAALRHHPDKAAQLLVRNDNPDDGFWRDVAKEVYADADHLFKAIGEAYNVLSDSDKRQEYDIEENLRNATKRVPKGRNMHRSPEQHYTKHYDRGLILGNGNQVDQVDLAHAGLDMPMITGEFIG</sequence>
<feature type="region of interest" description="Disordered" evidence="1">
    <location>
        <begin position="814"/>
        <end position="836"/>
    </location>
</feature>
<gene>
    <name evidence="3" type="ORF">GUJ93_ZPchr0010g7508</name>
</gene>
<evidence type="ECO:0000313" key="3">
    <source>
        <dbReference type="EMBL" id="KAG8085341.1"/>
    </source>
</evidence>
<dbReference type="InterPro" id="IPR001623">
    <property type="entry name" value="DnaJ_domain"/>
</dbReference>